<dbReference type="EMBL" id="PXVD01000012">
    <property type="protein sequence ID" value="MDJ1371421.1"/>
    <property type="molecule type" value="Genomic_DNA"/>
</dbReference>
<feature type="compositionally biased region" description="Low complexity" evidence="1">
    <location>
        <begin position="59"/>
        <end position="78"/>
    </location>
</feature>
<gene>
    <name evidence="3" type="ORF">C7K25_08580</name>
</gene>
<dbReference type="PROSITE" id="PS51257">
    <property type="entry name" value="PROKAR_LIPOPROTEIN"/>
    <property type="match status" value="1"/>
</dbReference>
<protein>
    <recommendedName>
        <fullName evidence="5">Lipoprotein</fullName>
    </recommendedName>
</protein>
<feature type="signal peptide" evidence="2">
    <location>
        <begin position="1"/>
        <end position="25"/>
    </location>
</feature>
<reference evidence="3" key="2">
    <citation type="journal article" date="2022" name="Sci. Rep.">
        <title>In silico prediction of the enzymes involved in the degradation of the herbicide molinate by Gulosibacter molinativorax ON4T.</title>
        <authorList>
            <person name="Lopes A.R."/>
            <person name="Bunin E."/>
            <person name="Viana A.T."/>
            <person name="Froufe H."/>
            <person name="Munoz-Merida A."/>
            <person name="Pinho D."/>
            <person name="Figueiredo J."/>
            <person name="Barroso C."/>
            <person name="Vaz-Moreira I."/>
            <person name="Bellanger X."/>
            <person name="Egas C."/>
            <person name="Nunes O.C."/>
        </authorList>
    </citation>
    <scope>NUCLEOTIDE SEQUENCE</scope>
    <source>
        <strain evidence="3">ON4</strain>
    </source>
</reference>
<dbReference type="RefSeq" id="WP_026936918.1">
    <property type="nucleotide sequence ID" value="NZ_CP028426.1"/>
</dbReference>
<evidence type="ECO:0000256" key="2">
    <source>
        <dbReference type="SAM" id="SignalP"/>
    </source>
</evidence>
<proteinExistence type="predicted"/>
<evidence type="ECO:0000313" key="3">
    <source>
        <dbReference type="EMBL" id="MDJ1371421.1"/>
    </source>
</evidence>
<name>A0ABT7C859_9MICO</name>
<keyword evidence="2" id="KW-0732">Signal</keyword>
<feature type="region of interest" description="Disordered" evidence="1">
    <location>
        <begin position="23"/>
        <end position="88"/>
    </location>
</feature>
<feature type="chain" id="PRO_5045644199" description="Lipoprotein" evidence="2">
    <location>
        <begin position="26"/>
        <end position="222"/>
    </location>
</feature>
<organism evidence="3 4">
    <name type="scientific">Gulosibacter molinativorax</name>
    <dbReference type="NCBI Taxonomy" id="256821"/>
    <lineage>
        <taxon>Bacteria</taxon>
        <taxon>Bacillati</taxon>
        <taxon>Actinomycetota</taxon>
        <taxon>Actinomycetes</taxon>
        <taxon>Micrococcales</taxon>
        <taxon>Microbacteriaceae</taxon>
        <taxon>Gulosibacter</taxon>
    </lineage>
</organism>
<evidence type="ECO:0000256" key="1">
    <source>
        <dbReference type="SAM" id="MobiDB-lite"/>
    </source>
</evidence>
<reference evidence="3" key="1">
    <citation type="submission" date="2018-03" db="EMBL/GenBank/DDBJ databases">
        <authorList>
            <person name="Nunes O.C."/>
            <person name="Lopes A.R."/>
            <person name="Froufe H."/>
            <person name="Munoz-Merida A."/>
            <person name="Barroso C."/>
            <person name="Egas C."/>
        </authorList>
    </citation>
    <scope>NUCLEOTIDE SEQUENCE</scope>
    <source>
        <strain evidence="3">ON4</strain>
    </source>
</reference>
<sequence>MATFRTLAIALLGAAALALSGCSGGTTPADTGPTDTAPAEAPPDTGPVGTGPSDIGAPDASTPGDTSGDSSSNGDTDGQPPASNGELPAGYEDAVILAVNDLTITCEDWCVSPEQDQFAKADWSAVSEGESVYRFTVLEGETLDLTVITEDSEQWPAWSDVVSQNPAGQYVEVMPLNMDADHATCSGGTCEPAGERYTAEGVRLLYEVSSGEAVYAGITGTA</sequence>
<accession>A0ABT7C859</accession>
<evidence type="ECO:0008006" key="5">
    <source>
        <dbReference type="Google" id="ProtNLM"/>
    </source>
</evidence>
<evidence type="ECO:0000313" key="4">
    <source>
        <dbReference type="Proteomes" id="UP001170379"/>
    </source>
</evidence>
<keyword evidence="4" id="KW-1185">Reference proteome</keyword>
<feature type="compositionally biased region" description="Low complexity" evidence="1">
    <location>
        <begin position="23"/>
        <end position="39"/>
    </location>
</feature>
<dbReference type="Proteomes" id="UP001170379">
    <property type="component" value="Unassembled WGS sequence"/>
</dbReference>
<comment type="caution">
    <text evidence="3">The sequence shown here is derived from an EMBL/GenBank/DDBJ whole genome shotgun (WGS) entry which is preliminary data.</text>
</comment>